<sequence>MIYLDTSALVKLVIDEEESVALIDWLGINADALKVTSQLAHVELIRACNRLDDTLTPFARSLLSGIGSIPITSNVLNIASDLKPYELRSLDSIHLASAISIGSSLSYFVAYDLRLCAAAGEAGFSVESPSRVD</sequence>
<dbReference type="Pfam" id="PF01850">
    <property type="entry name" value="PIN"/>
    <property type="match status" value="1"/>
</dbReference>
<dbReference type="InterPro" id="IPR029060">
    <property type="entry name" value="PIN-like_dom_sf"/>
</dbReference>
<keyword evidence="2" id="KW-0479">Metal-binding</keyword>
<organism evidence="6 7">
    <name type="scientific">Acidithrix ferrooxidans</name>
    <dbReference type="NCBI Taxonomy" id="1280514"/>
    <lineage>
        <taxon>Bacteria</taxon>
        <taxon>Bacillati</taxon>
        <taxon>Actinomycetota</taxon>
        <taxon>Acidimicrobiia</taxon>
        <taxon>Acidimicrobiales</taxon>
        <taxon>Acidimicrobiaceae</taxon>
        <taxon>Acidithrix</taxon>
    </lineage>
</organism>
<dbReference type="EMBL" id="JXYS01000073">
    <property type="protein sequence ID" value="KJF16809.1"/>
    <property type="molecule type" value="Genomic_DNA"/>
</dbReference>
<keyword evidence="7" id="KW-1185">Reference proteome</keyword>
<evidence type="ECO:0000256" key="4">
    <source>
        <dbReference type="ARBA" id="ARBA00022842"/>
    </source>
</evidence>
<accession>A0A0D8HFY8</accession>
<dbReference type="OrthoDB" id="4750219at2"/>
<keyword evidence="3 6" id="KW-0378">Hydrolase</keyword>
<dbReference type="CDD" id="cd09874">
    <property type="entry name" value="PIN_MT3492-like"/>
    <property type="match status" value="1"/>
</dbReference>
<dbReference type="EC" id="3.1.-.-" evidence="6"/>
<evidence type="ECO:0000256" key="1">
    <source>
        <dbReference type="ARBA" id="ARBA00022722"/>
    </source>
</evidence>
<evidence type="ECO:0000313" key="7">
    <source>
        <dbReference type="Proteomes" id="UP000032360"/>
    </source>
</evidence>
<dbReference type="Proteomes" id="UP000032360">
    <property type="component" value="Unassembled WGS sequence"/>
</dbReference>
<name>A0A0D8HFY8_9ACTN</name>
<gene>
    <name evidence="6" type="ORF">AXFE_23100</name>
</gene>
<dbReference type="GO" id="GO:0004518">
    <property type="term" value="F:nuclease activity"/>
    <property type="evidence" value="ECO:0007669"/>
    <property type="project" value="UniProtKB-KW"/>
</dbReference>
<proteinExistence type="predicted"/>
<evidence type="ECO:0000256" key="2">
    <source>
        <dbReference type="ARBA" id="ARBA00022723"/>
    </source>
</evidence>
<dbReference type="GO" id="GO:0016787">
    <property type="term" value="F:hydrolase activity"/>
    <property type="evidence" value="ECO:0007669"/>
    <property type="project" value="UniProtKB-KW"/>
</dbReference>
<evidence type="ECO:0000259" key="5">
    <source>
        <dbReference type="Pfam" id="PF01850"/>
    </source>
</evidence>
<dbReference type="SUPFAM" id="SSF88723">
    <property type="entry name" value="PIN domain-like"/>
    <property type="match status" value="1"/>
</dbReference>
<keyword evidence="4" id="KW-0460">Magnesium</keyword>
<evidence type="ECO:0000256" key="3">
    <source>
        <dbReference type="ARBA" id="ARBA00022801"/>
    </source>
</evidence>
<evidence type="ECO:0000313" key="6">
    <source>
        <dbReference type="EMBL" id="KJF16809.1"/>
    </source>
</evidence>
<dbReference type="RefSeq" id="WP_052605926.1">
    <property type="nucleotide sequence ID" value="NZ_JXYS01000073.1"/>
</dbReference>
<dbReference type="AlphaFoldDB" id="A0A0D8HFY8"/>
<reference evidence="6 7" key="1">
    <citation type="submission" date="2015-01" db="EMBL/GenBank/DDBJ databases">
        <title>Draft genome of the acidophilic iron oxidizer Acidithrix ferrooxidans strain Py-F3.</title>
        <authorList>
            <person name="Poehlein A."/>
            <person name="Eisen S."/>
            <person name="Schloemann M."/>
            <person name="Johnson B.D."/>
            <person name="Daniel R."/>
            <person name="Muehling M."/>
        </authorList>
    </citation>
    <scope>NUCLEOTIDE SEQUENCE [LARGE SCALE GENOMIC DNA]</scope>
    <source>
        <strain evidence="6 7">Py-F3</strain>
    </source>
</reference>
<keyword evidence="1" id="KW-0540">Nuclease</keyword>
<feature type="domain" description="PIN" evidence="5">
    <location>
        <begin position="2"/>
        <end position="119"/>
    </location>
</feature>
<comment type="caution">
    <text evidence="6">The sequence shown here is derived from an EMBL/GenBank/DDBJ whole genome shotgun (WGS) entry which is preliminary data.</text>
</comment>
<dbReference type="STRING" id="1280514.AXFE_23100"/>
<dbReference type="GO" id="GO:0046872">
    <property type="term" value="F:metal ion binding"/>
    <property type="evidence" value="ECO:0007669"/>
    <property type="project" value="UniProtKB-KW"/>
</dbReference>
<dbReference type="InterPro" id="IPR002716">
    <property type="entry name" value="PIN_dom"/>
</dbReference>
<protein>
    <submittedName>
        <fullName evidence="6">Ribonuclease VapC47</fullName>
        <ecNumber evidence="6">3.1.-.-</ecNumber>
    </submittedName>
</protein>
<dbReference type="Gene3D" id="3.40.50.1010">
    <property type="entry name" value="5'-nuclease"/>
    <property type="match status" value="1"/>
</dbReference>